<dbReference type="EMBL" id="MTEI01000002">
    <property type="protein sequence ID" value="OQW89023.1"/>
    <property type="molecule type" value="Genomic_DNA"/>
</dbReference>
<organism evidence="2 3">
    <name type="scientific">Rhodoferax ferrireducens</name>
    <dbReference type="NCBI Taxonomy" id="192843"/>
    <lineage>
        <taxon>Bacteria</taxon>
        <taxon>Pseudomonadati</taxon>
        <taxon>Pseudomonadota</taxon>
        <taxon>Betaproteobacteria</taxon>
        <taxon>Burkholderiales</taxon>
        <taxon>Comamonadaceae</taxon>
        <taxon>Rhodoferax</taxon>
    </lineage>
</organism>
<accession>A0A1W9KWJ8</accession>
<evidence type="ECO:0000256" key="1">
    <source>
        <dbReference type="SAM" id="Phobius"/>
    </source>
</evidence>
<dbReference type="AlphaFoldDB" id="A0A1W9KWJ8"/>
<dbReference type="Proteomes" id="UP000192505">
    <property type="component" value="Unassembled WGS sequence"/>
</dbReference>
<keyword evidence="1" id="KW-0472">Membrane</keyword>
<name>A0A1W9KWJ8_9BURK</name>
<feature type="transmembrane region" description="Helical" evidence="1">
    <location>
        <begin position="58"/>
        <end position="79"/>
    </location>
</feature>
<protein>
    <submittedName>
        <fullName evidence="2">Uncharacterized protein</fullName>
    </submittedName>
</protein>
<keyword evidence="1" id="KW-1133">Transmembrane helix</keyword>
<evidence type="ECO:0000313" key="2">
    <source>
        <dbReference type="EMBL" id="OQW89023.1"/>
    </source>
</evidence>
<keyword evidence="1" id="KW-0812">Transmembrane</keyword>
<gene>
    <name evidence="2" type="ORF">BWK72_03325</name>
</gene>
<evidence type="ECO:0000313" key="3">
    <source>
        <dbReference type="Proteomes" id="UP000192505"/>
    </source>
</evidence>
<comment type="caution">
    <text evidence="2">The sequence shown here is derived from an EMBL/GenBank/DDBJ whole genome shotgun (WGS) entry which is preliminary data.</text>
</comment>
<reference evidence="2 3" key="1">
    <citation type="submission" date="2017-01" db="EMBL/GenBank/DDBJ databases">
        <title>Novel large sulfur bacteria in the metagenomes of groundwater-fed chemosynthetic microbial mats in the Lake Huron basin.</title>
        <authorList>
            <person name="Sharrar A.M."/>
            <person name="Flood B.E."/>
            <person name="Bailey J.V."/>
            <person name="Jones D.S."/>
            <person name="Biddanda B."/>
            <person name="Ruberg S.A."/>
            <person name="Marcus D.N."/>
            <person name="Dick G.J."/>
        </authorList>
    </citation>
    <scope>NUCLEOTIDE SEQUENCE [LARGE SCALE GENOMIC DNA]</scope>
    <source>
        <strain evidence="2">A7</strain>
    </source>
</reference>
<sequence length="80" mass="8501">MITFASPPHCWSTASNGLVVDTSAGELLALGEHLGHCQSSHRHLQSLRCAAHSVRGFVAARLVTTVLLPAVVLGMTLWLV</sequence>
<proteinExistence type="predicted"/>